<keyword evidence="3" id="KW-1185">Reference proteome</keyword>
<evidence type="ECO:0000313" key="3">
    <source>
        <dbReference type="Proteomes" id="UP001241748"/>
    </source>
</evidence>
<keyword evidence="1" id="KW-0472">Membrane</keyword>
<evidence type="ECO:0008006" key="4">
    <source>
        <dbReference type="Google" id="ProtNLM"/>
    </source>
</evidence>
<comment type="caution">
    <text evidence="2">The sequence shown here is derived from an EMBL/GenBank/DDBJ whole genome shotgun (WGS) entry which is preliminary data.</text>
</comment>
<name>A0ABV4YR99_9BACI</name>
<accession>A0ABV4YR99</accession>
<evidence type="ECO:0000256" key="1">
    <source>
        <dbReference type="SAM" id="Phobius"/>
    </source>
</evidence>
<reference evidence="2 3" key="1">
    <citation type="submission" date="2024-05" db="EMBL/GenBank/DDBJ databases">
        <authorList>
            <person name="Venkateswaran K."/>
        </authorList>
    </citation>
    <scope>NUCLEOTIDE SEQUENCE [LARGE SCALE GENOMIC DNA]</scope>
    <source>
        <strain evidence="2 3">179-C4-2-HS</strain>
    </source>
</reference>
<dbReference type="EMBL" id="JAROBZ020000001">
    <property type="protein sequence ID" value="MFB3167386.1"/>
    <property type="molecule type" value="Genomic_DNA"/>
</dbReference>
<dbReference type="RefSeq" id="WP_282599499.1">
    <property type="nucleotide sequence ID" value="NZ_JAROBZ020000001.1"/>
</dbReference>
<sequence>MENKDKVSLVVNVLILVALVYIGLKLNDIGGLLKEIVLQGNM</sequence>
<protein>
    <recommendedName>
        <fullName evidence="4">Stage III sporulation protein AC</fullName>
    </recommendedName>
</protein>
<dbReference type="Proteomes" id="UP001241748">
    <property type="component" value="Unassembled WGS sequence"/>
</dbReference>
<evidence type="ECO:0000313" key="2">
    <source>
        <dbReference type="EMBL" id="MFB3167386.1"/>
    </source>
</evidence>
<keyword evidence="1" id="KW-0812">Transmembrane</keyword>
<feature type="transmembrane region" description="Helical" evidence="1">
    <location>
        <begin position="7"/>
        <end position="24"/>
    </location>
</feature>
<gene>
    <name evidence="2" type="ORF">P5G62_009715</name>
</gene>
<proteinExistence type="predicted"/>
<organism evidence="2 3">
    <name type="scientific">Neobacillus driksii</name>
    <dbReference type="NCBI Taxonomy" id="3035913"/>
    <lineage>
        <taxon>Bacteria</taxon>
        <taxon>Bacillati</taxon>
        <taxon>Bacillota</taxon>
        <taxon>Bacilli</taxon>
        <taxon>Bacillales</taxon>
        <taxon>Bacillaceae</taxon>
        <taxon>Neobacillus</taxon>
    </lineage>
</organism>
<keyword evidence="1" id="KW-1133">Transmembrane helix</keyword>